<dbReference type="SUPFAM" id="SSF48452">
    <property type="entry name" value="TPR-like"/>
    <property type="match status" value="1"/>
</dbReference>
<evidence type="ECO:0000313" key="2">
    <source>
        <dbReference type="EMBL" id="GGX90250.1"/>
    </source>
</evidence>
<accession>A0A918U4I9</accession>
<dbReference type="PANTHER" id="PTHR47691">
    <property type="entry name" value="REGULATOR-RELATED"/>
    <property type="match status" value="1"/>
</dbReference>
<dbReference type="CDD" id="cd00093">
    <property type="entry name" value="HTH_XRE"/>
    <property type="match status" value="1"/>
</dbReference>
<dbReference type="EMBL" id="BMVU01000028">
    <property type="protein sequence ID" value="GGX90250.1"/>
    <property type="molecule type" value="Genomic_DNA"/>
</dbReference>
<gene>
    <name evidence="2" type="ORF">GCM10010358_50260</name>
</gene>
<feature type="domain" description="HTH cro/C1-type" evidence="1">
    <location>
        <begin position="14"/>
        <end position="69"/>
    </location>
</feature>
<dbReference type="SUPFAM" id="SSF52540">
    <property type="entry name" value="P-loop containing nucleoside triphosphate hydrolases"/>
    <property type="match status" value="1"/>
</dbReference>
<dbReference type="InterPro" id="IPR027417">
    <property type="entry name" value="P-loop_NTPase"/>
</dbReference>
<dbReference type="Gene3D" id="1.10.260.40">
    <property type="entry name" value="lambda repressor-like DNA-binding domains"/>
    <property type="match status" value="1"/>
</dbReference>
<dbReference type="InterPro" id="IPR010982">
    <property type="entry name" value="Lambda_DNA-bd_dom_sf"/>
</dbReference>
<dbReference type="SUPFAM" id="SSF47413">
    <property type="entry name" value="lambda repressor-like DNA-binding domains"/>
    <property type="match status" value="1"/>
</dbReference>
<dbReference type="Proteomes" id="UP000619244">
    <property type="component" value="Unassembled WGS sequence"/>
</dbReference>
<evidence type="ECO:0000259" key="1">
    <source>
        <dbReference type="PROSITE" id="PS50943"/>
    </source>
</evidence>
<dbReference type="InterPro" id="IPR011990">
    <property type="entry name" value="TPR-like_helical_dom_sf"/>
</dbReference>
<dbReference type="AlphaFoldDB" id="A0A918U4I9"/>
<evidence type="ECO:0000313" key="3">
    <source>
        <dbReference type="Proteomes" id="UP000619244"/>
    </source>
</evidence>
<dbReference type="Pfam" id="PF13560">
    <property type="entry name" value="HTH_31"/>
    <property type="match status" value="1"/>
</dbReference>
<dbReference type="SMART" id="SM00530">
    <property type="entry name" value="HTH_XRE"/>
    <property type="match status" value="1"/>
</dbReference>
<dbReference type="PROSITE" id="PS50943">
    <property type="entry name" value="HTH_CROC1"/>
    <property type="match status" value="1"/>
</dbReference>
<reference evidence="2" key="2">
    <citation type="submission" date="2020-09" db="EMBL/GenBank/DDBJ databases">
        <authorList>
            <person name="Sun Q."/>
            <person name="Ohkuma M."/>
        </authorList>
    </citation>
    <scope>NUCLEOTIDE SEQUENCE</scope>
    <source>
        <strain evidence="2">JCM 4790</strain>
    </source>
</reference>
<dbReference type="GO" id="GO:0003677">
    <property type="term" value="F:DNA binding"/>
    <property type="evidence" value="ECO:0007669"/>
    <property type="project" value="InterPro"/>
</dbReference>
<comment type="caution">
    <text evidence="2">The sequence shown here is derived from an EMBL/GenBank/DDBJ whole genome shotgun (WGS) entry which is preliminary data.</text>
</comment>
<sequence>MVGTPPPEALGPLLRGLRHAAGMTLEELAEASGVSDRAIGDMERGRSRGPRARTVQALADALRLSPEDADRLLGAARDGRRRVYREKDGSRGLCDLPPRVADFTGREEELAWLARDGGADAGARAAIVSGGPGLGKTSLVVQAAHHRAGRFPGGRFHVDLRGLDPRPLSPHDALARLLKSLGVREDDLPSDPDERTVLLRRTVRDRNLLVILDNAADEAQVRPLLPGEGACTFWVTSRRALTGIEHARRLALAPLPAGAAASLLAGITAGRPTRTPASDPAALARIAELCGGLPLALRIAGNRLVSRPSWSAANLADRLAAEDLRLDRLAAGDLRVKSAFTLSYEQLTRPARLLFRRLSLVPGPDFSPALGAALTGLPLDRVEQMLDELVELGLLDPAVDDRARFHDLVRLYAHQRLVEEETAGAREAARTAMNAWLLATARAAGQWFEPRVTPPPAPGGLADLTDRQTAEAWLRTESANWFAALQDAAAAGQWRTVVDVAESMHWFSDRWAFWGHWHTVYRLARTAARALGDPALEATHANYLSWAYTYCLRRPGDGLAVALEAAELARTAGDTVQEAWALAYAAYAGRWLGKFDRALPWAERAAELFALAGDKEGHPQALITLARHQHALRRFRESLDVMNRVVDLVTDPRTAPAPHIADYTAMNASAGAARALLGLGRWRDAVRAADRALALDPRVGVPSLHGTAALYKARALWALDERAEALRVLEDALESFTAAEDSGSLEEGRDLKERWTAAGLSP</sequence>
<dbReference type="PANTHER" id="PTHR47691:SF3">
    <property type="entry name" value="HTH-TYPE TRANSCRIPTIONAL REGULATOR RV0890C-RELATED"/>
    <property type="match status" value="1"/>
</dbReference>
<dbReference type="GO" id="GO:0043531">
    <property type="term" value="F:ADP binding"/>
    <property type="evidence" value="ECO:0007669"/>
    <property type="project" value="InterPro"/>
</dbReference>
<name>A0A918U4I9_9ACTN</name>
<organism evidence="2 3">
    <name type="scientific">Streptomyces minutiscleroticus</name>
    <dbReference type="NCBI Taxonomy" id="68238"/>
    <lineage>
        <taxon>Bacteria</taxon>
        <taxon>Bacillati</taxon>
        <taxon>Actinomycetota</taxon>
        <taxon>Actinomycetes</taxon>
        <taxon>Kitasatosporales</taxon>
        <taxon>Streptomycetaceae</taxon>
        <taxon>Streptomyces</taxon>
    </lineage>
</organism>
<dbReference type="RefSeq" id="WP_190192577.1">
    <property type="nucleotide sequence ID" value="NZ_BMVU01000028.1"/>
</dbReference>
<keyword evidence="3" id="KW-1185">Reference proteome</keyword>
<dbReference type="Gene3D" id="3.40.50.300">
    <property type="entry name" value="P-loop containing nucleotide triphosphate hydrolases"/>
    <property type="match status" value="1"/>
</dbReference>
<protein>
    <recommendedName>
        <fullName evidence="1">HTH cro/C1-type domain-containing protein</fullName>
    </recommendedName>
</protein>
<reference evidence="2" key="1">
    <citation type="journal article" date="2014" name="Int. J. Syst. Evol. Microbiol.">
        <title>Complete genome sequence of Corynebacterium casei LMG S-19264T (=DSM 44701T), isolated from a smear-ripened cheese.</title>
        <authorList>
            <consortium name="US DOE Joint Genome Institute (JGI-PGF)"/>
            <person name="Walter F."/>
            <person name="Albersmeier A."/>
            <person name="Kalinowski J."/>
            <person name="Ruckert C."/>
        </authorList>
    </citation>
    <scope>NUCLEOTIDE SEQUENCE</scope>
    <source>
        <strain evidence="2">JCM 4790</strain>
    </source>
</reference>
<dbReference type="PRINTS" id="PR00364">
    <property type="entry name" value="DISEASERSIST"/>
</dbReference>
<proteinExistence type="predicted"/>
<dbReference type="InterPro" id="IPR001387">
    <property type="entry name" value="Cro/C1-type_HTH"/>
</dbReference>
<dbReference type="Gene3D" id="1.25.40.10">
    <property type="entry name" value="Tetratricopeptide repeat domain"/>
    <property type="match status" value="2"/>
</dbReference>